<keyword evidence="8" id="KW-1185">Reference proteome</keyword>
<evidence type="ECO:0000256" key="1">
    <source>
        <dbReference type="ARBA" id="ARBA00004123"/>
    </source>
</evidence>
<evidence type="ECO:0000256" key="4">
    <source>
        <dbReference type="ARBA" id="ARBA00022490"/>
    </source>
</evidence>
<dbReference type="Gene3D" id="1.20.58.200">
    <property type="entry name" value="Translin, domain 2"/>
    <property type="match status" value="1"/>
</dbReference>
<dbReference type="Pfam" id="PF01997">
    <property type="entry name" value="Translin"/>
    <property type="match status" value="1"/>
</dbReference>
<dbReference type="InterPro" id="IPR016068">
    <property type="entry name" value="Translin_N"/>
</dbReference>
<comment type="similarity">
    <text evidence="3">Belongs to the translin family.</text>
</comment>
<dbReference type="Gene3D" id="1.20.58.190">
    <property type="entry name" value="Translin, domain 1"/>
    <property type="match status" value="1"/>
</dbReference>
<dbReference type="GO" id="GO:0043565">
    <property type="term" value="F:sequence-specific DNA binding"/>
    <property type="evidence" value="ECO:0007669"/>
    <property type="project" value="InterPro"/>
</dbReference>
<dbReference type="Proteomes" id="UP000315522">
    <property type="component" value="Unassembled WGS sequence"/>
</dbReference>
<name>A0A559LYN0_9HELO</name>
<evidence type="ECO:0000256" key="6">
    <source>
        <dbReference type="SAM" id="MobiDB-lite"/>
    </source>
</evidence>
<dbReference type="GO" id="GO:0005634">
    <property type="term" value="C:nucleus"/>
    <property type="evidence" value="ECO:0007669"/>
    <property type="project" value="UniProtKB-SubCell"/>
</dbReference>
<comment type="subcellular location">
    <subcellularLocation>
        <location evidence="2">Cytoplasm</location>
    </subcellularLocation>
    <subcellularLocation>
        <location evidence="1">Nucleus</location>
    </subcellularLocation>
</comment>
<gene>
    <name evidence="7" type="primary">TSNAX</name>
    <name evidence="7" type="ORF">LAWI1_G008278</name>
</gene>
<dbReference type="GO" id="GO:0005737">
    <property type="term" value="C:cytoplasm"/>
    <property type="evidence" value="ECO:0007669"/>
    <property type="project" value="UniProtKB-SubCell"/>
</dbReference>
<proteinExistence type="inferred from homology"/>
<feature type="region of interest" description="Disordered" evidence="6">
    <location>
        <begin position="1"/>
        <end position="51"/>
    </location>
</feature>
<evidence type="ECO:0000256" key="3">
    <source>
        <dbReference type="ARBA" id="ARBA00005902"/>
    </source>
</evidence>
<comment type="caution">
    <text evidence="7">The sequence shown here is derived from an EMBL/GenBank/DDBJ whole genome shotgun (WGS) entry which is preliminary data.</text>
</comment>
<evidence type="ECO:0000256" key="5">
    <source>
        <dbReference type="ARBA" id="ARBA00023242"/>
    </source>
</evidence>
<evidence type="ECO:0000313" key="8">
    <source>
        <dbReference type="Proteomes" id="UP000315522"/>
    </source>
</evidence>
<dbReference type="PANTHER" id="PTHR10741">
    <property type="entry name" value="TRANSLIN AND TRANSLIN ASSOCIATED PROTEIN X"/>
    <property type="match status" value="1"/>
</dbReference>
<sequence>MEPPPSPTEAMNGLSITSHPQSKSESMSEQMPGVKRHHDGAEKEKDVNANASPFMPMFEAFRDELDEHHDRRERIIKASRDITAASKKMHVPPLPYPKYSKKSRLEPTNSNQYILPPKSVTNRVRTLKSDIPAKIASETAERYTAMQKQFSAIAPDLTGINAWRYQRQISGGIQEYMEAVSFEHYLRYQALITISEAAGTLQGGIELTGDDYVLGLFDLVGELMRFAITTMATTGSLPGGGGGSSEKRDILVDLRELRTCFQALDTGSCGGTGLGKDVEKKMEVMKTCVEKVESAVYGLIIRGRERPKGWVPGIADERGVVESY</sequence>
<dbReference type="AlphaFoldDB" id="A0A559LYN0"/>
<keyword evidence="5" id="KW-0539">Nucleus</keyword>
<keyword evidence="4" id="KW-0963">Cytoplasm</keyword>
<accession>A0A559LYN0</accession>
<organism evidence="7 8">
    <name type="scientific">Lachnellula willkommii</name>
    <dbReference type="NCBI Taxonomy" id="215461"/>
    <lineage>
        <taxon>Eukaryota</taxon>
        <taxon>Fungi</taxon>
        <taxon>Dikarya</taxon>
        <taxon>Ascomycota</taxon>
        <taxon>Pezizomycotina</taxon>
        <taxon>Leotiomycetes</taxon>
        <taxon>Helotiales</taxon>
        <taxon>Lachnaceae</taxon>
        <taxon>Lachnellula</taxon>
    </lineage>
</organism>
<dbReference type="InterPro" id="IPR036081">
    <property type="entry name" value="Translin_sf"/>
</dbReference>
<dbReference type="EMBL" id="QGML01005529">
    <property type="protein sequence ID" value="TVY85813.1"/>
    <property type="molecule type" value="Genomic_DNA"/>
</dbReference>
<dbReference type="CDD" id="cd14820">
    <property type="entry name" value="TRAX"/>
    <property type="match status" value="1"/>
</dbReference>
<dbReference type="InterPro" id="IPR016069">
    <property type="entry name" value="Translin_C"/>
</dbReference>
<dbReference type="SUPFAM" id="SSF74784">
    <property type="entry name" value="Translin"/>
    <property type="match status" value="1"/>
</dbReference>
<evidence type="ECO:0000256" key="2">
    <source>
        <dbReference type="ARBA" id="ARBA00004496"/>
    </source>
</evidence>
<reference evidence="7 8" key="1">
    <citation type="submission" date="2018-05" db="EMBL/GenBank/DDBJ databases">
        <title>Genome sequencing and assembly of the regulated plant pathogen Lachnellula willkommii and related sister species for the development of diagnostic species identification markers.</title>
        <authorList>
            <person name="Giroux E."/>
            <person name="Bilodeau G."/>
        </authorList>
    </citation>
    <scope>NUCLEOTIDE SEQUENCE [LARGE SCALE GENOMIC DNA]</scope>
    <source>
        <strain evidence="7 8">CBS 172.35</strain>
    </source>
</reference>
<protein>
    <submittedName>
        <fullName evidence="7">Translin-associated protein X</fullName>
    </submittedName>
</protein>
<feature type="region of interest" description="Disordered" evidence="6">
    <location>
        <begin position="90"/>
        <end position="112"/>
    </location>
</feature>
<evidence type="ECO:0000313" key="7">
    <source>
        <dbReference type="EMBL" id="TVY85813.1"/>
    </source>
</evidence>
<feature type="compositionally biased region" description="Polar residues" evidence="6">
    <location>
        <begin position="14"/>
        <end position="29"/>
    </location>
</feature>
<dbReference type="InterPro" id="IPR002848">
    <property type="entry name" value="Translin_fam"/>
</dbReference>